<dbReference type="EMBL" id="SRPS01000225">
    <property type="protein sequence ID" value="KAG5962229.1"/>
    <property type="molecule type" value="Genomic_DNA"/>
</dbReference>
<dbReference type="AlphaFoldDB" id="A0A9P7MQ22"/>
<organism evidence="1 2">
    <name type="scientific">Claviceps arundinis</name>
    <dbReference type="NCBI Taxonomy" id="1623583"/>
    <lineage>
        <taxon>Eukaryota</taxon>
        <taxon>Fungi</taxon>
        <taxon>Dikarya</taxon>
        <taxon>Ascomycota</taxon>
        <taxon>Pezizomycotina</taxon>
        <taxon>Sordariomycetes</taxon>
        <taxon>Hypocreomycetidae</taxon>
        <taxon>Hypocreales</taxon>
        <taxon>Clavicipitaceae</taxon>
        <taxon>Claviceps</taxon>
    </lineage>
</organism>
<gene>
    <name evidence="1" type="ORF">E4U56_003433</name>
</gene>
<evidence type="ECO:0000313" key="1">
    <source>
        <dbReference type="EMBL" id="KAG5962229.1"/>
    </source>
</evidence>
<reference evidence="1" key="1">
    <citation type="journal article" date="2020" name="bioRxiv">
        <title>Whole genome comparisons of ergot fungi reveals the divergence and evolution of species within the genus Claviceps are the result of varying mechanisms driving genome evolution and host range expansion.</title>
        <authorList>
            <person name="Wyka S.A."/>
            <person name="Mondo S.J."/>
            <person name="Liu M."/>
            <person name="Dettman J."/>
            <person name="Nalam V."/>
            <person name="Broders K.D."/>
        </authorList>
    </citation>
    <scope>NUCLEOTIDE SEQUENCE</scope>
    <source>
        <strain evidence="1">CCC 1102</strain>
    </source>
</reference>
<proteinExistence type="predicted"/>
<protein>
    <submittedName>
        <fullName evidence="1">Uncharacterized protein</fullName>
    </submittedName>
</protein>
<sequence>MGHAARVATDLTFTASSEAPARTSPMADLYAAKVRPTSSSEIFKAALPELEWAMCYSTTRHPESPSGHMVYVYIK</sequence>
<comment type="caution">
    <text evidence="1">The sequence shown here is derived from an EMBL/GenBank/DDBJ whole genome shotgun (WGS) entry which is preliminary data.</text>
</comment>
<accession>A0A9P7MQ22</accession>
<dbReference type="Proteomes" id="UP000784919">
    <property type="component" value="Unassembled WGS sequence"/>
</dbReference>
<name>A0A9P7MQ22_9HYPO</name>
<evidence type="ECO:0000313" key="2">
    <source>
        <dbReference type="Proteomes" id="UP000784919"/>
    </source>
</evidence>